<protein>
    <submittedName>
        <fullName evidence="1">Uncharacterized protein</fullName>
    </submittedName>
</protein>
<reference evidence="1" key="1">
    <citation type="submission" date="2019-03" db="EMBL/GenBank/DDBJ databases">
        <title>Single cell metagenomics reveals metabolic interactions within the superorganism composed of flagellate Streblomastix strix and complex community of Bacteroidetes bacteria on its surface.</title>
        <authorList>
            <person name="Treitli S.C."/>
            <person name="Kolisko M."/>
            <person name="Husnik F."/>
            <person name="Keeling P."/>
            <person name="Hampl V."/>
        </authorList>
    </citation>
    <scope>NUCLEOTIDE SEQUENCE</scope>
    <source>
        <strain evidence="1">STM</strain>
    </source>
</reference>
<dbReference type="AlphaFoldDB" id="A0A5J4SMH6"/>
<organism evidence="1">
    <name type="scientific">termite gut metagenome</name>
    <dbReference type="NCBI Taxonomy" id="433724"/>
    <lineage>
        <taxon>unclassified sequences</taxon>
        <taxon>metagenomes</taxon>
        <taxon>organismal metagenomes</taxon>
    </lineage>
</organism>
<gene>
    <name evidence="1" type="ORF">EZS27_005346</name>
</gene>
<comment type="caution">
    <text evidence="1">The sequence shown here is derived from an EMBL/GenBank/DDBJ whole genome shotgun (WGS) entry which is preliminary data.</text>
</comment>
<name>A0A5J4SMH6_9ZZZZ</name>
<accession>A0A5J4SMH6</accession>
<evidence type="ECO:0000313" key="1">
    <source>
        <dbReference type="EMBL" id="KAA6347177.1"/>
    </source>
</evidence>
<dbReference type="EMBL" id="SNRY01000104">
    <property type="protein sequence ID" value="KAA6347177.1"/>
    <property type="molecule type" value="Genomic_DNA"/>
</dbReference>
<sequence>MEAGRDFQNYFGFPITPFYDGFTTMLFKKIKINSFRFDDYLHQLHGEYEQGNKMLSDIILEKYGEEALHLIEELS</sequence>
<proteinExistence type="predicted"/>